<dbReference type="Gene3D" id="6.10.140.210">
    <property type="match status" value="1"/>
</dbReference>
<reference evidence="5" key="2">
    <citation type="submission" date="2009-11" db="EMBL/GenBank/DDBJ databases">
        <title>The Genome Sequence of Allomyces macrogynus strain ATCC 38327.</title>
        <authorList>
            <consortium name="The Broad Institute Genome Sequencing Platform"/>
            <person name="Russ C."/>
            <person name="Cuomo C."/>
            <person name="Shea T."/>
            <person name="Young S.K."/>
            <person name="Zeng Q."/>
            <person name="Koehrsen M."/>
            <person name="Haas B."/>
            <person name="Borodovsky M."/>
            <person name="Guigo R."/>
            <person name="Alvarado L."/>
            <person name="Berlin A."/>
            <person name="Borenstein D."/>
            <person name="Chen Z."/>
            <person name="Engels R."/>
            <person name="Freedman E."/>
            <person name="Gellesch M."/>
            <person name="Goldberg J."/>
            <person name="Griggs A."/>
            <person name="Gujja S."/>
            <person name="Heiman D."/>
            <person name="Hepburn T."/>
            <person name="Howarth C."/>
            <person name="Jen D."/>
            <person name="Larson L."/>
            <person name="Lewis B."/>
            <person name="Mehta T."/>
            <person name="Park D."/>
            <person name="Pearson M."/>
            <person name="Roberts A."/>
            <person name="Saif S."/>
            <person name="Shenoy N."/>
            <person name="Sisk P."/>
            <person name="Stolte C."/>
            <person name="Sykes S."/>
            <person name="Walk T."/>
            <person name="White J."/>
            <person name="Yandava C."/>
            <person name="Burger G."/>
            <person name="Gray M.W."/>
            <person name="Holland P.W.H."/>
            <person name="King N."/>
            <person name="Lang F.B.F."/>
            <person name="Roger A.J."/>
            <person name="Ruiz-Trillo I."/>
            <person name="Lander E."/>
            <person name="Nusbaum C."/>
        </authorList>
    </citation>
    <scope>NUCLEOTIDE SEQUENCE [LARGE SCALE GENOMIC DNA]</scope>
    <source>
        <strain evidence="5">ATCC 38327</strain>
    </source>
</reference>
<dbReference type="Pfam" id="PF02145">
    <property type="entry name" value="Rap_GAP"/>
    <property type="match status" value="1"/>
</dbReference>
<evidence type="ECO:0000256" key="2">
    <source>
        <dbReference type="SAM" id="MobiDB-lite"/>
    </source>
</evidence>
<dbReference type="Gene3D" id="3.40.50.11210">
    <property type="entry name" value="Rap/Ran-GAP"/>
    <property type="match status" value="1"/>
</dbReference>
<sequence>MTFRARGANPWLVDSTKYDTFVPLAYADYRVPGASELTVLEHVDVASMYYRSHFARLAHNNYVAMIDGDAAVAAAGTDDAVLTGPLVFSIRRDEHQGIYRMIVRTVDRDFRIEVPMAETKSRVRRRKELIKYVYPRFPMNKLIKVRSPRVVQDLVKLDELQLCFHVKVGVVYMRHGQTTEEQGTHSFYARARAFEIMAHVSTLLPYSDRDVQQIARKSLIGNDIVCIVFNDRTAYQADDAAPAFDPRMIRSQYLTVYIVVEPCILAGVAGYRVAVTAQADVPPFGPPLPPDAFFADAVQLRHFLWAKVINAECAAIKAAKFQKLHARTRRMLLDDVTQFYIKTQGEGKPAAHSSATADAASAAAGTCIGASGDDHDLLTPGAKPAKARSDFDLFKRSARRKSGPMTMPTATSLAADEHLGPTPPVATSSSSSQQQQPQPPAISPVQRMFDFTSRRNNDKAGAAEQVTDPPTAEQPTVGTPPRTHKSRTGGFLAAMGMKRKGNLGTATSMTMLATAAAASADDEDVPLP</sequence>
<dbReference type="STRING" id="578462.A0A0L0SCA0"/>
<dbReference type="eggNOG" id="KOG3686">
    <property type="taxonomic scope" value="Eukaryota"/>
</dbReference>
<gene>
    <name evidence="4" type="ORF">AMAG_05480</name>
</gene>
<dbReference type="SUPFAM" id="SSF111347">
    <property type="entry name" value="Rap/Ran-GAP"/>
    <property type="match status" value="1"/>
</dbReference>
<dbReference type="VEuPathDB" id="FungiDB:AMAG_05480"/>
<dbReference type="OrthoDB" id="2499658at2759"/>
<feature type="region of interest" description="Disordered" evidence="2">
    <location>
        <begin position="414"/>
        <end position="443"/>
    </location>
</feature>
<protein>
    <recommendedName>
        <fullName evidence="3">Rap-GAP domain-containing protein</fullName>
    </recommendedName>
</protein>
<dbReference type="PANTHER" id="PTHR15711">
    <property type="entry name" value="RAP GTPASE-ACTIVATING PROTEIN"/>
    <property type="match status" value="1"/>
</dbReference>
<evidence type="ECO:0000313" key="4">
    <source>
        <dbReference type="EMBL" id="KNE60044.1"/>
    </source>
</evidence>
<accession>A0A0L0SCA0</accession>
<dbReference type="Proteomes" id="UP000054350">
    <property type="component" value="Unassembled WGS sequence"/>
</dbReference>
<feature type="compositionally biased region" description="Low complexity" evidence="2">
    <location>
        <begin position="425"/>
        <end position="436"/>
    </location>
</feature>
<organism evidence="4 5">
    <name type="scientific">Allomyces macrogynus (strain ATCC 38327)</name>
    <name type="common">Allomyces javanicus var. macrogynus</name>
    <dbReference type="NCBI Taxonomy" id="578462"/>
    <lineage>
        <taxon>Eukaryota</taxon>
        <taxon>Fungi</taxon>
        <taxon>Fungi incertae sedis</taxon>
        <taxon>Blastocladiomycota</taxon>
        <taxon>Blastocladiomycetes</taxon>
        <taxon>Blastocladiales</taxon>
        <taxon>Blastocladiaceae</taxon>
        <taxon>Allomyces</taxon>
    </lineage>
</organism>
<dbReference type="PANTHER" id="PTHR15711:SF22">
    <property type="entry name" value="RAP-GAP DOMAIN-CONTAINING PROTEIN"/>
    <property type="match status" value="1"/>
</dbReference>
<dbReference type="AlphaFoldDB" id="A0A0L0SCA0"/>
<dbReference type="InterPro" id="IPR050989">
    <property type="entry name" value="Rap1_Ran_GAP"/>
</dbReference>
<dbReference type="PROSITE" id="PS50085">
    <property type="entry name" value="RAPGAP"/>
    <property type="match status" value="1"/>
</dbReference>
<dbReference type="InterPro" id="IPR000331">
    <property type="entry name" value="Rap/Ran_GAP_dom"/>
</dbReference>
<dbReference type="EMBL" id="GG745335">
    <property type="protein sequence ID" value="KNE60044.1"/>
    <property type="molecule type" value="Genomic_DNA"/>
</dbReference>
<feature type="region of interest" description="Disordered" evidence="2">
    <location>
        <begin position="457"/>
        <end position="489"/>
    </location>
</feature>
<name>A0A0L0SCA0_ALLM3</name>
<evidence type="ECO:0000313" key="5">
    <source>
        <dbReference type="Proteomes" id="UP000054350"/>
    </source>
</evidence>
<proteinExistence type="predicted"/>
<dbReference type="GO" id="GO:0051056">
    <property type="term" value="P:regulation of small GTPase mediated signal transduction"/>
    <property type="evidence" value="ECO:0007669"/>
    <property type="project" value="InterPro"/>
</dbReference>
<dbReference type="GO" id="GO:0005737">
    <property type="term" value="C:cytoplasm"/>
    <property type="evidence" value="ECO:0007669"/>
    <property type="project" value="TreeGrafter"/>
</dbReference>
<evidence type="ECO:0000256" key="1">
    <source>
        <dbReference type="ARBA" id="ARBA00022468"/>
    </source>
</evidence>
<keyword evidence="5" id="KW-1185">Reference proteome</keyword>
<reference evidence="4 5" key="1">
    <citation type="submission" date="2009-11" db="EMBL/GenBank/DDBJ databases">
        <title>Annotation of Allomyces macrogynus ATCC 38327.</title>
        <authorList>
            <consortium name="The Broad Institute Genome Sequencing Platform"/>
            <person name="Russ C."/>
            <person name="Cuomo C."/>
            <person name="Burger G."/>
            <person name="Gray M.W."/>
            <person name="Holland P.W.H."/>
            <person name="King N."/>
            <person name="Lang F.B.F."/>
            <person name="Roger A.J."/>
            <person name="Ruiz-Trillo I."/>
            <person name="Young S.K."/>
            <person name="Zeng Q."/>
            <person name="Gargeya S."/>
            <person name="Fitzgerald M."/>
            <person name="Haas B."/>
            <person name="Abouelleil A."/>
            <person name="Alvarado L."/>
            <person name="Arachchi H.M."/>
            <person name="Berlin A."/>
            <person name="Chapman S.B."/>
            <person name="Gearin G."/>
            <person name="Goldberg J."/>
            <person name="Griggs A."/>
            <person name="Gujja S."/>
            <person name="Hansen M."/>
            <person name="Heiman D."/>
            <person name="Howarth C."/>
            <person name="Larimer J."/>
            <person name="Lui A."/>
            <person name="MacDonald P.J.P."/>
            <person name="McCowen C."/>
            <person name="Montmayeur A."/>
            <person name="Murphy C."/>
            <person name="Neiman D."/>
            <person name="Pearson M."/>
            <person name="Priest M."/>
            <person name="Roberts A."/>
            <person name="Saif S."/>
            <person name="Shea T."/>
            <person name="Sisk P."/>
            <person name="Stolte C."/>
            <person name="Sykes S."/>
            <person name="Wortman J."/>
            <person name="Nusbaum C."/>
            <person name="Birren B."/>
        </authorList>
    </citation>
    <scope>NUCLEOTIDE SEQUENCE [LARGE SCALE GENOMIC DNA]</scope>
    <source>
        <strain evidence="4 5">ATCC 38327</strain>
    </source>
</reference>
<feature type="domain" description="Rap-GAP" evidence="3">
    <location>
        <begin position="98"/>
        <end position="336"/>
    </location>
</feature>
<dbReference type="GO" id="GO:0005096">
    <property type="term" value="F:GTPase activator activity"/>
    <property type="evidence" value="ECO:0007669"/>
    <property type="project" value="UniProtKB-KW"/>
</dbReference>
<evidence type="ECO:0000259" key="3">
    <source>
        <dbReference type="PROSITE" id="PS50085"/>
    </source>
</evidence>
<feature type="region of interest" description="Disordered" evidence="2">
    <location>
        <begin position="389"/>
        <end position="408"/>
    </location>
</feature>
<keyword evidence="1" id="KW-0343">GTPase activation</keyword>
<dbReference type="InterPro" id="IPR035974">
    <property type="entry name" value="Rap/Ran-GAP_sf"/>
</dbReference>